<dbReference type="AlphaFoldDB" id="A0A9D2S4Q1"/>
<evidence type="ECO:0000313" key="5">
    <source>
        <dbReference type="Proteomes" id="UP000824208"/>
    </source>
</evidence>
<dbReference type="InterPro" id="IPR040452">
    <property type="entry name" value="SfsA_C"/>
</dbReference>
<dbReference type="Proteomes" id="UP000824208">
    <property type="component" value="Unassembled WGS sequence"/>
</dbReference>
<reference evidence="4" key="2">
    <citation type="submission" date="2021-04" db="EMBL/GenBank/DDBJ databases">
        <authorList>
            <person name="Gilroy R."/>
        </authorList>
    </citation>
    <scope>NUCLEOTIDE SEQUENCE</scope>
    <source>
        <strain evidence="4">CHK189-11263</strain>
    </source>
</reference>
<proteinExistence type="inferred from homology"/>
<dbReference type="Pfam" id="PF03749">
    <property type="entry name" value="SfsA"/>
    <property type="match status" value="1"/>
</dbReference>
<dbReference type="PANTHER" id="PTHR30545:SF2">
    <property type="entry name" value="SUGAR FERMENTATION STIMULATION PROTEIN A"/>
    <property type="match status" value="1"/>
</dbReference>
<dbReference type="GO" id="GO:0003677">
    <property type="term" value="F:DNA binding"/>
    <property type="evidence" value="ECO:0007669"/>
    <property type="project" value="InterPro"/>
</dbReference>
<comment type="similarity">
    <text evidence="1">Belongs to the SfsA family.</text>
</comment>
<dbReference type="CDD" id="cd22359">
    <property type="entry name" value="SfsA-like_bacterial"/>
    <property type="match status" value="1"/>
</dbReference>
<dbReference type="PANTHER" id="PTHR30545">
    <property type="entry name" value="SUGAR FERMENTATION STIMULATION PROTEIN A"/>
    <property type="match status" value="1"/>
</dbReference>
<dbReference type="Pfam" id="PF17746">
    <property type="entry name" value="SfsA_N"/>
    <property type="match status" value="1"/>
</dbReference>
<dbReference type="Gene3D" id="2.40.50.580">
    <property type="match status" value="1"/>
</dbReference>
<dbReference type="Gene3D" id="3.40.1350.60">
    <property type="match status" value="1"/>
</dbReference>
<dbReference type="InterPro" id="IPR041465">
    <property type="entry name" value="SfsA_N"/>
</dbReference>
<accession>A0A9D2S4Q1</accession>
<organism evidence="4 5">
    <name type="scientific">Candidatus Flavonifractor intestinipullorum</name>
    <dbReference type="NCBI Taxonomy" id="2838587"/>
    <lineage>
        <taxon>Bacteria</taxon>
        <taxon>Bacillati</taxon>
        <taxon>Bacillota</taxon>
        <taxon>Clostridia</taxon>
        <taxon>Eubacteriales</taxon>
        <taxon>Oscillospiraceae</taxon>
        <taxon>Flavonifractor</taxon>
    </lineage>
</organism>
<evidence type="ECO:0000259" key="3">
    <source>
        <dbReference type="Pfam" id="PF17746"/>
    </source>
</evidence>
<gene>
    <name evidence="1 4" type="primary">sfsA</name>
    <name evidence="4" type="ORF">H9714_03550</name>
</gene>
<sequence length="238" mass="26788">MRYEQVQKGRFIDRPNRFIAHVERTDGEVETVHVKNTGRCRELLVPGAVVYLSESANLTRKTRFDLIAVEKKTETGSRLINMDAQAPNRLFAEWAQAGRFREGLTSLRPETAYGNSRFDFYWERSPERGFVEVKGVTLEEDGLALFPDAPTERGVKHLRELIACREAGYQAAVCFVLQMAGMRRFAPNDRTHPAFGAALREAARAGVEILALECAVTPEEVHITGAVPVDLREKEAVR</sequence>
<dbReference type="NCBIfam" id="TIGR00230">
    <property type="entry name" value="sfsA"/>
    <property type="match status" value="1"/>
</dbReference>
<evidence type="ECO:0000259" key="2">
    <source>
        <dbReference type="Pfam" id="PF03749"/>
    </source>
</evidence>
<reference evidence="4" key="1">
    <citation type="journal article" date="2021" name="PeerJ">
        <title>Extensive microbial diversity within the chicken gut microbiome revealed by metagenomics and culture.</title>
        <authorList>
            <person name="Gilroy R."/>
            <person name="Ravi A."/>
            <person name="Getino M."/>
            <person name="Pursley I."/>
            <person name="Horton D.L."/>
            <person name="Alikhan N.F."/>
            <person name="Baker D."/>
            <person name="Gharbi K."/>
            <person name="Hall N."/>
            <person name="Watson M."/>
            <person name="Adriaenssens E.M."/>
            <person name="Foster-Nyarko E."/>
            <person name="Jarju S."/>
            <person name="Secka A."/>
            <person name="Antonio M."/>
            <person name="Oren A."/>
            <person name="Chaudhuri R.R."/>
            <person name="La Ragione R."/>
            <person name="Hildebrand F."/>
            <person name="Pallen M.J."/>
        </authorList>
    </citation>
    <scope>NUCLEOTIDE SEQUENCE</scope>
    <source>
        <strain evidence="4">CHK189-11263</strain>
    </source>
</reference>
<dbReference type="EMBL" id="DWYC01000037">
    <property type="protein sequence ID" value="HJB56607.1"/>
    <property type="molecule type" value="Genomic_DNA"/>
</dbReference>
<name>A0A9D2S4Q1_9FIRM</name>
<dbReference type="InterPro" id="IPR005224">
    <property type="entry name" value="SfsA"/>
</dbReference>
<evidence type="ECO:0000313" key="4">
    <source>
        <dbReference type="EMBL" id="HJB56607.1"/>
    </source>
</evidence>
<dbReference type="HAMAP" id="MF_00095">
    <property type="entry name" value="SfsA"/>
    <property type="match status" value="1"/>
</dbReference>
<protein>
    <recommendedName>
        <fullName evidence="1">Sugar fermentation stimulation protein homolog</fullName>
    </recommendedName>
</protein>
<comment type="caution">
    <text evidence="4">The sequence shown here is derived from an EMBL/GenBank/DDBJ whole genome shotgun (WGS) entry which is preliminary data.</text>
</comment>
<feature type="domain" description="Sugar fermentation stimulation protein C-terminal" evidence="2">
    <location>
        <begin position="85"/>
        <end position="220"/>
    </location>
</feature>
<evidence type="ECO:0000256" key="1">
    <source>
        <dbReference type="HAMAP-Rule" id="MF_00095"/>
    </source>
</evidence>
<feature type="domain" description="SfsA N-terminal OB" evidence="3">
    <location>
        <begin position="12"/>
        <end position="73"/>
    </location>
</feature>